<accession>A0AAV7DV62</accession>
<keyword evidence="2" id="KW-1185">Reference proteome</keyword>
<comment type="caution">
    <text evidence="1">The sequence shown here is derived from an EMBL/GenBank/DDBJ whole genome shotgun (WGS) entry which is preliminary data.</text>
</comment>
<gene>
    <name evidence="1" type="ORF">H6P81_021156</name>
</gene>
<dbReference type="Proteomes" id="UP000825729">
    <property type="component" value="Unassembled WGS sequence"/>
</dbReference>
<organism evidence="1 2">
    <name type="scientific">Aristolochia fimbriata</name>
    <name type="common">White veined hardy Dutchman's pipe vine</name>
    <dbReference type="NCBI Taxonomy" id="158543"/>
    <lineage>
        <taxon>Eukaryota</taxon>
        <taxon>Viridiplantae</taxon>
        <taxon>Streptophyta</taxon>
        <taxon>Embryophyta</taxon>
        <taxon>Tracheophyta</taxon>
        <taxon>Spermatophyta</taxon>
        <taxon>Magnoliopsida</taxon>
        <taxon>Magnoliidae</taxon>
        <taxon>Piperales</taxon>
        <taxon>Aristolochiaceae</taxon>
        <taxon>Aristolochia</taxon>
    </lineage>
</organism>
<sequence length="343" mass="36435">MDSKASNLSCSEKSKHIEMVPAVLNNGRIWQKYVKLSLLKRLFRNKWAIVRRGAPAASRSKVIRYRRETPARTTRASFPACGSSVITSSDLRELADRSLSGDAPSSMSEPFRNWLGMGATIPAPIQPGSIDHVPFPTKARRRENALPVPGHSEAPVRPQKRKSQCILLSRRSLEWECCGGKVRKVAAREAAKPSQGLLSAAKLICAGESQVPEHVRSLTPRAAAAVSRTDRRLTSTAFGLMCLPEPGEFPCSCSVRLASLAAAKGLDVPPCYGSLRSEPGAALGAPAAAAAESLLGNSPAAVRDCAAAAALLRDVNGAAASLPRLGGSLPRVPRRMAATSLFS</sequence>
<proteinExistence type="predicted"/>
<protein>
    <submittedName>
        <fullName evidence="1">Uncharacterized protein</fullName>
    </submittedName>
</protein>
<dbReference type="EMBL" id="JAINDJ010000009">
    <property type="protein sequence ID" value="KAG9438858.1"/>
    <property type="molecule type" value="Genomic_DNA"/>
</dbReference>
<evidence type="ECO:0000313" key="2">
    <source>
        <dbReference type="Proteomes" id="UP000825729"/>
    </source>
</evidence>
<dbReference type="AlphaFoldDB" id="A0AAV7DV62"/>
<evidence type="ECO:0000313" key="1">
    <source>
        <dbReference type="EMBL" id="KAG9438858.1"/>
    </source>
</evidence>
<reference evidence="1 2" key="1">
    <citation type="submission" date="2021-07" db="EMBL/GenBank/DDBJ databases">
        <title>The Aristolochia fimbriata genome: insights into angiosperm evolution, floral development and chemical biosynthesis.</title>
        <authorList>
            <person name="Jiao Y."/>
        </authorList>
    </citation>
    <scope>NUCLEOTIDE SEQUENCE [LARGE SCALE GENOMIC DNA]</scope>
    <source>
        <strain evidence="1">IBCAS-2021</strain>
        <tissue evidence="1">Leaf</tissue>
    </source>
</reference>
<name>A0AAV7DV62_ARIFI</name>